<evidence type="ECO:0000259" key="8">
    <source>
        <dbReference type="SMART" id="SM00451"/>
    </source>
</evidence>
<keyword evidence="2" id="KW-0479">Metal-binding</keyword>
<evidence type="ECO:0000256" key="7">
    <source>
        <dbReference type="SAM" id="MobiDB-lite"/>
    </source>
</evidence>
<dbReference type="InterPro" id="IPR013087">
    <property type="entry name" value="Znf_C2H2_type"/>
</dbReference>
<dbReference type="GO" id="GO:0005634">
    <property type="term" value="C:nucleus"/>
    <property type="evidence" value="ECO:0007669"/>
    <property type="project" value="UniProtKB-SubCell"/>
</dbReference>
<keyword evidence="5" id="KW-0862">Zinc</keyword>
<evidence type="ECO:0000256" key="2">
    <source>
        <dbReference type="ARBA" id="ARBA00022723"/>
    </source>
</evidence>
<comment type="caution">
    <text evidence="9">The sequence shown here is derived from an EMBL/GenBank/DDBJ whole genome shotgun (WGS) entry which is preliminary data.</text>
</comment>
<name>A0AAV6W8J6_9LAMI</name>
<gene>
    <name evidence="9" type="ORF">BUALT_Bualt16G0020800</name>
</gene>
<reference evidence="9" key="1">
    <citation type="submission" date="2019-10" db="EMBL/GenBank/DDBJ databases">
        <authorList>
            <person name="Zhang R."/>
            <person name="Pan Y."/>
            <person name="Wang J."/>
            <person name="Ma R."/>
            <person name="Yu S."/>
        </authorList>
    </citation>
    <scope>NUCLEOTIDE SEQUENCE</scope>
    <source>
        <strain evidence="9">LA-IB0</strain>
        <tissue evidence="9">Leaf</tissue>
    </source>
</reference>
<feature type="compositionally biased region" description="Basic residues" evidence="7">
    <location>
        <begin position="223"/>
        <end position="236"/>
    </location>
</feature>
<dbReference type="AlphaFoldDB" id="A0AAV6W8J6"/>
<evidence type="ECO:0000256" key="1">
    <source>
        <dbReference type="ARBA" id="ARBA00004123"/>
    </source>
</evidence>
<dbReference type="SUPFAM" id="SSF57667">
    <property type="entry name" value="beta-beta-alpha zinc fingers"/>
    <property type="match status" value="2"/>
</dbReference>
<dbReference type="GO" id="GO:0003676">
    <property type="term" value="F:nucleic acid binding"/>
    <property type="evidence" value="ECO:0007669"/>
    <property type="project" value="InterPro"/>
</dbReference>
<dbReference type="GO" id="GO:0008270">
    <property type="term" value="F:zinc ion binding"/>
    <property type="evidence" value="ECO:0007669"/>
    <property type="project" value="UniProtKB-KW"/>
</dbReference>
<evidence type="ECO:0000256" key="5">
    <source>
        <dbReference type="ARBA" id="ARBA00022833"/>
    </source>
</evidence>
<dbReference type="SMART" id="SM00451">
    <property type="entry name" value="ZnF_U1"/>
    <property type="match status" value="2"/>
</dbReference>
<feature type="region of interest" description="Disordered" evidence="7">
    <location>
        <begin position="203"/>
        <end position="248"/>
    </location>
</feature>
<sequence length="304" mass="33285">MDHTKWAEMQQNPNPIPNPNSVQFQAPIYNPNYPNYYPQNFNSDPYKPVHYAGVDPNNALIPPQPLPPGVDPPYVPPPAVAYTQQPISFEAQQSVDAVTASYYQDPNASWAAAISQYGAAPYAAGVTVHNPPIQTQRSGIRRKAPTKRAPIKKVPKKPKIVQSVWCEVCKLACNTQEVLDQHKLGKKHKKNLDKLIKAATPAPVATPAPIDKPIIGPEPNPEKRKKSKAQKTRKKSATVSTEDLETKRRKIMEEGATSDGVRACAVCNVVCNSETVFNYHLAGQKHAAMVKKHNAMAGVAPPAI</sequence>
<proteinExistence type="predicted"/>
<keyword evidence="6" id="KW-0539">Nucleus</keyword>
<evidence type="ECO:0000256" key="6">
    <source>
        <dbReference type="ARBA" id="ARBA00023242"/>
    </source>
</evidence>
<organism evidence="9 10">
    <name type="scientific">Buddleja alternifolia</name>
    <dbReference type="NCBI Taxonomy" id="168488"/>
    <lineage>
        <taxon>Eukaryota</taxon>
        <taxon>Viridiplantae</taxon>
        <taxon>Streptophyta</taxon>
        <taxon>Embryophyta</taxon>
        <taxon>Tracheophyta</taxon>
        <taxon>Spermatophyta</taxon>
        <taxon>Magnoliopsida</taxon>
        <taxon>eudicotyledons</taxon>
        <taxon>Gunneridae</taxon>
        <taxon>Pentapetalae</taxon>
        <taxon>asterids</taxon>
        <taxon>lamiids</taxon>
        <taxon>Lamiales</taxon>
        <taxon>Scrophulariaceae</taxon>
        <taxon>Buddlejeae</taxon>
        <taxon>Buddleja</taxon>
    </lineage>
</organism>
<keyword evidence="10" id="KW-1185">Reference proteome</keyword>
<evidence type="ECO:0000313" key="10">
    <source>
        <dbReference type="Proteomes" id="UP000826271"/>
    </source>
</evidence>
<accession>A0AAV6W8J6</accession>
<dbReference type="PANTHER" id="PTHR46144">
    <property type="entry name" value="ZINC FINGER PROTEIN 385B-LIKE"/>
    <property type="match status" value="1"/>
</dbReference>
<dbReference type="InterPro" id="IPR036236">
    <property type="entry name" value="Znf_C2H2_sf"/>
</dbReference>
<dbReference type="PANTHER" id="PTHR46144:SF6">
    <property type="entry name" value="C2H2-TYPE DOMAIN-CONTAINING PROTEIN"/>
    <property type="match status" value="1"/>
</dbReference>
<comment type="subcellular location">
    <subcellularLocation>
        <location evidence="1">Nucleus</location>
    </subcellularLocation>
</comment>
<feature type="domain" description="U1-type" evidence="8">
    <location>
        <begin position="161"/>
        <end position="195"/>
    </location>
</feature>
<evidence type="ECO:0000256" key="3">
    <source>
        <dbReference type="ARBA" id="ARBA00022737"/>
    </source>
</evidence>
<dbReference type="Pfam" id="PF12874">
    <property type="entry name" value="zf-met"/>
    <property type="match status" value="2"/>
</dbReference>
<feature type="domain" description="U1-type" evidence="8">
    <location>
        <begin position="259"/>
        <end position="293"/>
    </location>
</feature>
<dbReference type="InterPro" id="IPR003604">
    <property type="entry name" value="Matrin/U1-like-C_Znf_C2H2"/>
</dbReference>
<keyword evidence="4" id="KW-0863">Zinc-finger</keyword>
<keyword evidence="3" id="KW-0677">Repeat</keyword>
<dbReference type="Proteomes" id="UP000826271">
    <property type="component" value="Unassembled WGS sequence"/>
</dbReference>
<evidence type="ECO:0000256" key="4">
    <source>
        <dbReference type="ARBA" id="ARBA00022771"/>
    </source>
</evidence>
<dbReference type="InterPro" id="IPR051868">
    <property type="entry name" value="ZN346_ZMAT4"/>
</dbReference>
<protein>
    <recommendedName>
        <fullName evidence="8">U1-type domain-containing protein</fullName>
    </recommendedName>
</protein>
<dbReference type="Gene3D" id="3.30.160.60">
    <property type="entry name" value="Classic Zinc Finger"/>
    <property type="match status" value="2"/>
</dbReference>
<evidence type="ECO:0000313" key="9">
    <source>
        <dbReference type="EMBL" id="KAG8366944.1"/>
    </source>
</evidence>
<dbReference type="EMBL" id="WHWC01000016">
    <property type="protein sequence ID" value="KAG8366944.1"/>
    <property type="molecule type" value="Genomic_DNA"/>
</dbReference>